<dbReference type="InterPro" id="IPR011682">
    <property type="entry name" value="Glyco_hydro_38_C"/>
</dbReference>
<sequence>MTNGQLRAVIDSLGRLVSLTCYDKRTNSWSKEAIDSHQPANQFLLYDDVPLYWDAWDVMDYHLETRKPVMTALQRTMVVDDIGSARVILEFSLKISDQSYLKQQIFLDASSPYIGFHTEVSWFENRKFLKVEFPTTVHTTQATYNIQSGFIHRPNHYNTSWDSARYEVCGHKWADLSEHNFGVALINNCKYGHSAVDGILRLSLLRAPKTPDPKADMGVHTFSYAIMPHTGSFQEADVIHMAESFNCPLRTVSANPADLTKRGVDRGLFVLDTKQVLLQALKMAEDHSRTIILRLHEAYGGSTKVKITTRLPLQDVYVCNGLEEQLHDVDRDVQVQFVHEENQCHFEFSVTAFQIVSLRCLL</sequence>
<dbReference type="GO" id="GO:0030246">
    <property type="term" value="F:carbohydrate binding"/>
    <property type="evidence" value="ECO:0007669"/>
    <property type="project" value="InterPro"/>
</dbReference>
<dbReference type="PANTHER" id="PTHR46017">
    <property type="entry name" value="ALPHA-MANNOSIDASE 2C1"/>
    <property type="match status" value="1"/>
</dbReference>
<evidence type="ECO:0000259" key="1">
    <source>
        <dbReference type="Pfam" id="PF07748"/>
    </source>
</evidence>
<gene>
    <name evidence="3" type="primary">ORF133269</name>
</gene>
<evidence type="ECO:0000259" key="2">
    <source>
        <dbReference type="Pfam" id="PF17677"/>
    </source>
</evidence>
<evidence type="ECO:0008006" key="4">
    <source>
        <dbReference type="Google" id="ProtNLM"/>
    </source>
</evidence>
<feature type="domain" description="Glycosyl hydrolases family 38 C-terminal" evidence="2">
    <location>
        <begin position="276"/>
        <end position="357"/>
    </location>
</feature>
<dbReference type="Pfam" id="PF07748">
    <property type="entry name" value="Glyco_hydro_38C"/>
    <property type="match status" value="1"/>
</dbReference>
<dbReference type="AlphaFoldDB" id="A0A0B7AS40"/>
<feature type="domain" description="Glycosyl hydrolase family 38 C-terminal" evidence="1">
    <location>
        <begin position="2"/>
        <end position="213"/>
    </location>
</feature>
<dbReference type="InterPro" id="IPR041147">
    <property type="entry name" value="GH38_C"/>
</dbReference>
<dbReference type="InterPro" id="IPR011013">
    <property type="entry name" value="Gal_mutarotase_sf_dom"/>
</dbReference>
<dbReference type="GO" id="GO:0009313">
    <property type="term" value="P:oligosaccharide catabolic process"/>
    <property type="evidence" value="ECO:0007669"/>
    <property type="project" value="TreeGrafter"/>
</dbReference>
<dbReference type="FunFam" id="2.70.98.30:FF:000001">
    <property type="entry name" value="alpha-mannosidase 2C1 isoform X2"/>
    <property type="match status" value="1"/>
</dbReference>
<name>A0A0B7AS40_9EUPU</name>
<dbReference type="GO" id="GO:0004559">
    <property type="term" value="F:alpha-mannosidase activity"/>
    <property type="evidence" value="ECO:0007669"/>
    <property type="project" value="InterPro"/>
</dbReference>
<dbReference type="SUPFAM" id="SSF74650">
    <property type="entry name" value="Galactose mutarotase-like"/>
    <property type="match status" value="1"/>
</dbReference>
<proteinExistence type="predicted"/>
<dbReference type="PANTHER" id="PTHR46017:SF1">
    <property type="entry name" value="ALPHA-MANNOSIDASE 2C1"/>
    <property type="match status" value="1"/>
</dbReference>
<dbReference type="EMBL" id="HACG01035870">
    <property type="protein sequence ID" value="CEK82735.1"/>
    <property type="molecule type" value="Transcribed_RNA"/>
</dbReference>
<protein>
    <recommendedName>
        <fullName evidence="4">Glycosyl hydrolase family 38 C-terminal domain-containing protein</fullName>
    </recommendedName>
</protein>
<dbReference type="Gene3D" id="2.70.98.30">
    <property type="entry name" value="Golgi alpha-mannosidase II, domain 4"/>
    <property type="match status" value="1"/>
</dbReference>
<reference evidence="3" key="1">
    <citation type="submission" date="2014-12" db="EMBL/GenBank/DDBJ databases">
        <title>Insight into the proteome of Arion vulgaris.</title>
        <authorList>
            <person name="Aradska J."/>
            <person name="Bulat T."/>
            <person name="Smidak R."/>
            <person name="Sarate P."/>
            <person name="Gangsoo J."/>
            <person name="Sialana F."/>
            <person name="Bilban M."/>
            <person name="Lubec G."/>
        </authorList>
    </citation>
    <scope>NUCLEOTIDE SEQUENCE</scope>
    <source>
        <tissue evidence="3">Skin</tissue>
    </source>
</reference>
<dbReference type="Pfam" id="PF17677">
    <property type="entry name" value="Glyco_hydro38C2"/>
    <property type="match status" value="1"/>
</dbReference>
<evidence type="ECO:0000313" key="3">
    <source>
        <dbReference type="EMBL" id="CEK82735.1"/>
    </source>
</evidence>
<dbReference type="GO" id="GO:0006013">
    <property type="term" value="P:mannose metabolic process"/>
    <property type="evidence" value="ECO:0007669"/>
    <property type="project" value="InterPro"/>
</dbReference>
<accession>A0A0B7AS40</accession>
<organism evidence="3">
    <name type="scientific">Arion vulgaris</name>
    <dbReference type="NCBI Taxonomy" id="1028688"/>
    <lineage>
        <taxon>Eukaryota</taxon>
        <taxon>Metazoa</taxon>
        <taxon>Spiralia</taxon>
        <taxon>Lophotrochozoa</taxon>
        <taxon>Mollusca</taxon>
        <taxon>Gastropoda</taxon>
        <taxon>Heterobranchia</taxon>
        <taxon>Euthyneura</taxon>
        <taxon>Panpulmonata</taxon>
        <taxon>Eupulmonata</taxon>
        <taxon>Stylommatophora</taxon>
        <taxon>Helicina</taxon>
        <taxon>Arionoidea</taxon>
        <taxon>Arionidae</taxon>
        <taxon>Arion</taxon>
    </lineage>
</organism>